<organism evidence="2 3">
    <name type="scientific">Marivirga arenosa</name>
    <dbReference type="NCBI Taxonomy" id="3059076"/>
    <lineage>
        <taxon>Bacteria</taxon>
        <taxon>Pseudomonadati</taxon>
        <taxon>Bacteroidota</taxon>
        <taxon>Cytophagia</taxon>
        <taxon>Cytophagales</taxon>
        <taxon>Marivirgaceae</taxon>
        <taxon>Marivirga</taxon>
    </lineage>
</organism>
<evidence type="ECO:0000256" key="1">
    <source>
        <dbReference type="SAM" id="SignalP"/>
    </source>
</evidence>
<gene>
    <name evidence="2" type="ORF">QYS48_09210</name>
</gene>
<reference evidence="2" key="1">
    <citation type="submission" date="2023-08" db="EMBL/GenBank/DDBJ databases">
        <title>Comparative genomics and taxonomic characterization of three novel marine species of genus Marivirga.</title>
        <authorList>
            <person name="Muhammad N."/>
            <person name="Kim S.-G."/>
        </authorList>
    </citation>
    <scope>NUCLEOTIDE SEQUENCE [LARGE SCALE GENOMIC DNA]</scope>
    <source>
        <strain evidence="2">ABR2-2</strain>
    </source>
</reference>
<keyword evidence="1" id="KW-0732">Signal</keyword>
<accession>A0AA49GGF6</accession>
<evidence type="ECO:0000313" key="3">
    <source>
        <dbReference type="Proteomes" id="UP001244443"/>
    </source>
</evidence>
<sequence>MRKISIIIFVASLFFSSCSFYAYQYQTGSSSYSETTPESIKIYSGDIEQDYIVIGSVTADVMGDADAVVRYLKKNAAKLGADAIIKVDLSKMNSFSRRTGISGVAIKLK</sequence>
<evidence type="ECO:0008006" key="4">
    <source>
        <dbReference type="Google" id="ProtNLM"/>
    </source>
</evidence>
<keyword evidence="3" id="KW-1185">Reference proteome</keyword>
<dbReference type="PROSITE" id="PS51257">
    <property type="entry name" value="PROKAR_LIPOPROTEIN"/>
    <property type="match status" value="1"/>
</dbReference>
<dbReference type="Proteomes" id="UP001244443">
    <property type="component" value="Chromosome"/>
</dbReference>
<evidence type="ECO:0000313" key="2">
    <source>
        <dbReference type="EMBL" id="WKK86991.1"/>
    </source>
</evidence>
<proteinExistence type="predicted"/>
<name>A0AA49GGF6_9BACT</name>
<protein>
    <recommendedName>
        <fullName evidence="4">Heavy metal-binding domain-containing protein</fullName>
    </recommendedName>
</protein>
<feature type="chain" id="PRO_5041312022" description="Heavy metal-binding domain-containing protein" evidence="1">
    <location>
        <begin position="23"/>
        <end position="109"/>
    </location>
</feature>
<feature type="signal peptide" evidence="1">
    <location>
        <begin position="1"/>
        <end position="22"/>
    </location>
</feature>
<dbReference type="RefSeq" id="WP_302103373.1">
    <property type="nucleotide sequence ID" value="NZ_CP129970.2"/>
</dbReference>
<dbReference type="EMBL" id="CP129970">
    <property type="protein sequence ID" value="WKK86991.1"/>
    <property type="molecule type" value="Genomic_DNA"/>
</dbReference>
<dbReference type="AlphaFoldDB" id="A0AA49GGF6"/>